<dbReference type="OrthoDB" id="196092at2"/>
<accession>A0A4R7S3D1</accession>
<reference evidence="2 3" key="1">
    <citation type="submission" date="2019-03" db="EMBL/GenBank/DDBJ databases">
        <title>Genomic Encyclopedia of Archaeal and Bacterial Type Strains, Phase II (KMG-II): from individual species to whole genera.</title>
        <authorList>
            <person name="Goeker M."/>
        </authorList>
    </citation>
    <scope>NUCLEOTIDE SEQUENCE [LARGE SCALE GENOMIC DNA]</scope>
    <source>
        <strain evidence="2 3">ATCC 25309</strain>
    </source>
</reference>
<evidence type="ECO:0000313" key="2">
    <source>
        <dbReference type="EMBL" id="TDU72764.1"/>
    </source>
</evidence>
<dbReference type="AlphaFoldDB" id="A0A4R7S3D1"/>
<dbReference type="RefSeq" id="WP_133793886.1">
    <property type="nucleotide sequence ID" value="NZ_SOCA01000002.1"/>
</dbReference>
<keyword evidence="3" id="KW-1185">Reference proteome</keyword>
<protein>
    <submittedName>
        <fullName evidence="2">Uncharacterized protein</fullName>
    </submittedName>
</protein>
<dbReference type="Proteomes" id="UP000295662">
    <property type="component" value="Unassembled WGS sequence"/>
</dbReference>
<feature type="transmembrane region" description="Helical" evidence="1">
    <location>
        <begin position="30"/>
        <end position="54"/>
    </location>
</feature>
<gene>
    <name evidence="2" type="ORF">EI77_01229</name>
</gene>
<keyword evidence="1" id="KW-1133">Transmembrane helix</keyword>
<keyword evidence="1" id="KW-0812">Transmembrane</keyword>
<keyword evidence="1" id="KW-0472">Membrane</keyword>
<evidence type="ECO:0000256" key="1">
    <source>
        <dbReference type="SAM" id="Phobius"/>
    </source>
</evidence>
<name>A0A4R7S3D1_9BACT</name>
<dbReference type="EMBL" id="SOCA01000002">
    <property type="protein sequence ID" value="TDU72764.1"/>
    <property type="molecule type" value="Genomic_DNA"/>
</dbReference>
<proteinExistence type="predicted"/>
<sequence>MAADDIPEKKAAVSVAGINPDDHQKSQNPILSGCACLGKAMMMLMLVGFFLLVFSRLMEAYIASDYGTEGYSKTRSALMKIGNAIGSYQSEYKKFPLPDPYPKKDVSLRTEGAWMAALVGTDITLNPKGFKFLEMPAAENGKSGVYQDKDEWVVTDLWGEKYYVVLDVDLDRIISNPEPLPNDAGDEVNYSIMIYSSGADRNPDTWGDNIGNWR</sequence>
<dbReference type="Gene3D" id="3.30.700.10">
    <property type="entry name" value="Glycoprotein, Type 4 Pilin"/>
    <property type="match status" value="1"/>
</dbReference>
<organism evidence="2 3">
    <name type="scientific">Prosthecobacter fusiformis</name>
    <dbReference type="NCBI Taxonomy" id="48464"/>
    <lineage>
        <taxon>Bacteria</taxon>
        <taxon>Pseudomonadati</taxon>
        <taxon>Verrucomicrobiota</taxon>
        <taxon>Verrucomicrobiia</taxon>
        <taxon>Verrucomicrobiales</taxon>
        <taxon>Verrucomicrobiaceae</taxon>
        <taxon>Prosthecobacter</taxon>
    </lineage>
</organism>
<comment type="caution">
    <text evidence="2">The sequence shown here is derived from an EMBL/GenBank/DDBJ whole genome shotgun (WGS) entry which is preliminary data.</text>
</comment>
<evidence type="ECO:0000313" key="3">
    <source>
        <dbReference type="Proteomes" id="UP000295662"/>
    </source>
</evidence>